<organism evidence="1 2">
    <name type="scientific">Pseudochelatococcus lubricantis</name>
    <dbReference type="NCBI Taxonomy" id="1538102"/>
    <lineage>
        <taxon>Bacteria</taxon>
        <taxon>Pseudomonadati</taxon>
        <taxon>Pseudomonadota</taxon>
        <taxon>Alphaproteobacteria</taxon>
        <taxon>Hyphomicrobiales</taxon>
        <taxon>Chelatococcaceae</taxon>
        <taxon>Pseudochelatococcus</taxon>
    </lineage>
</organism>
<dbReference type="Proteomes" id="UP001429580">
    <property type="component" value="Unassembled WGS sequence"/>
</dbReference>
<keyword evidence="2" id="KW-1185">Reference proteome</keyword>
<sequence length="506" mass="55349">MSQITFLDRMVAWAAPEAGVRRALARRSFEALSAKIPGHARGYDGAAKGRRTDGWKTAGTSADAEIAAASGLLRDRMRDLTRNNPHAAKAVSVLVNNIVGSGIIPRAATGDARLDETVDRLWTEWTAACDADGQLDIFGLQTLAVREMIEAGEVLIRRRPRRLSDGLAVPLQVQIIEADLLDNTRNGDLADGGRLLQGIEFDPLGRRRAYWLYAQHPGDAVVTMRRRLESLAIPASDVLHLYEKQRTQVRGVPWGTPVMRALRDLDDWTQAELVRKKTEACVVGIVLGADEADQGIAPSVVDADGNRVEQFEPGLIAYARGGKDIRFNQPATTVGVGEWLRAQLHIVAAGFRMPYELLTGDLSQVNYSSIRAGLVEFRRLIDAVQWQIVIPVLCQPMWVWFCQAAWAAGKLPRPDIAVEWSPPRFEAVDPLKDAMADLLALRSGTMSLAQAIARQGHNPDAVLAEIAAMNAKIDALGLIFDSDPRRVTKTGVMQADTTGQPINPDT</sequence>
<dbReference type="Pfam" id="PF05136">
    <property type="entry name" value="Phage_portal_2"/>
    <property type="match status" value="1"/>
</dbReference>
<reference evidence="1 2" key="1">
    <citation type="submission" date="2020-03" db="EMBL/GenBank/DDBJ databases">
        <title>Genomic Encyclopedia of Type Strains, Phase IV (KMG-IV): sequencing the most valuable type-strain genomes for metagenomic binning, comparative biology and taxonomic classification.</title>
        <authorList>
            <person name="Goeker M."/>
        </authorList>
    </citation>
    <scope>NUCLEOTIDE SEQUENCE [LARGE SCALE GENOMIC DNA]</scope>
    <source>
        <strain evidence="1 2">DSM 103870</strain>
    </source>
</reference>
<dbReference type="EMBL" id="JAASQI010000007">
    <property type="protein sequence ID" value="NIJ59227.1"/>
    <property type="molecule type" value="Genomic_DNA"/>
</dbReference>
<name>A0ABX0V282_9HYPH</name>
<evidence type="ECO:0000313" key="2">
    <source>
        <dbReference type="Proteomes" id="UP001429580"/>
    </source>
</evidence>
<dbReference type="NCBIfam" id="TIGR01539">
    <property type="entry name" value="portal_lambda"/>
    <property type="match status" value="1"/>
</dbReference>
<accession>A0ABX0V282</accession>
<gene>
    <name evidence="1" type="ORF">FHS82_003082</name>
</gene>
<protein>
    <submittedName>
        <fullName evidence="1">Lambda family phage portal protein</fullName>
    </submittedName>
</protein>
<proteinExistence type="predicted"/>
<dbReference type="RefSeq" id="WP_343042590.1">
    <property type="nucleotide sequence ID" value="NZ_JAASQI010000007.1"/>
</dbReference>
<comment type="caution">
    <text evidence="1">The sequence shown here is derived from an EMBL/GenBank/DDBJ whole genome shotgun (WGS) entry which is preliminary data.</text>
</comment>
<dbReference type="InterPro" id="IPR006429">
    <property type="entry name" value="Phage_lambda_portal"/>
</dbReference>
<evidence type="ECO:0000313" key="1">
    <source>
        <dbReference type="EMBL" id="NIJ59227.1"/>
    </source>
</evidence>